<reference evidence="19 20" key="1">
    <citation type="submission" date="2019-07" db="EMBL/GenBank/DDBJ databases">
        <title>The pathways for chlorine oxyanion respiration interact through the shared metabolite chlorate.</title>
        <authorList>
            <person name="Barnum T.P."/>
            <person name="Cheng Y."/>
            <person name="Hill K.A."/>
            <person name="Lucas L.N."/>
            <person name="Carlson H.K."/>
            <person name="Coates J.D."/>
        </authorList>
    </citation>
    <scope>NUCLEOTIDE SEQUENCE [LARGE SCALE GENOMIC DNA]</scope>
    <source>
        <strain evidence="19 20">SFB-3</strain>
    </source>
</reference>
<evidence type="ECO:0000256" key="9">
    <source>
        <dbReference type="ARBA" id="ARBA00023065"/>
    </source>
</evidence>
<dbReference type="Pfam" id="PF00593">
    <property type="entry name" value="TonB_dep_Rec_b-barrel"/>
    <property type="match status" value="1"/>
</dbReference>
<keyword evidence="7 16" id="KW-0732">Signal</keyword>
<evidence type="ECO:0000259" key="18">
    <source>
        <dbReference type="Pfam" id="PF07715"/>
    </source>
</evidence>
<dbReference type="EMBL" id="VMNK01000018">
    <property type="protein sequence ID" value="TVO51964.1"/>
    <property type="molecule type" value="Genomic_DNA"/>
</dbReference>
<feature type="chain" id="PRO_5021974122" evidence="16">
    <location>
        <begin position="24"/>
        <end position="700"/>
    </location>
</feature>
<evidence type="ECO:0000256" key="12">
    <source>
        <dbReference type="ARBA" id="ARBA00023170"/>
    </source>
</evidence>
<evidence type="ECO:0000256" key="16">
    <source>
        <dbReference type="SAM" id="SignalP"/>
    </source>
</evidence>
<keyword evidence="6 14" id="KW-0812">Transmembrane</keyword>
<keyword evidence="8" id="KW-0408">Iron</keyword>
<dbReference type="Pfam" id="PF07715">
    <property type="entry name" value="Plug"/>
    <property type="match status" value="1"/>
</dbReference>
<keyword evidence="13 14" id="KW-0998">Cell outer membrane</keyword>
<dbReference type="SUPFAM" id="SSF56935">
    <property type="entry name" value="Porins"/>
    <property type="match status" value="1"/>
</dbReference>
<evidence type="ECO:0000256" key="6">
    <source>
        <dbReference type="ARBA" id="ARBA00022692"/>
    </source>
</evidence>
<dbReference type="InterPro" id="IPR000531">
    <property type="entry name" value="Beta-barrel_TonB"/>
</dbReference>
<feature type="signal peptide" evidence="16">
    <location>
        <begin position="1"/>
        <end position="23"/>
    </location>
</feature>
<keyword evidence="4 14" id="KW-1134">Transmembrane beta strand</keyword>
<dbReference type="InterPro" id="IPR039426">
    <property type="entry name" value="TonB-dep_rcpt-like"/>
</dbReference>
<dbReference type="Gene3D" id="2.170.130.10">
    <property type="entry name" value="TonB-dependent receptor, plug domain"/>
    <property type="match status" value="1"/>
</dbReference>
<keyword evidence="10 15" id="KW-0798">TonB box</keyword>
<dbReference type="InterPro" id="IPR037066">
    <property type="entry name" value="Plug_dom_sf"/>
</dbReference>
<accession>A0A557QGD4</accession>
<name>A0A557QGD4_9RHOO</name>
<keyword evidence="12 19" id="KW-0675">Receptor</keyword>
<dbReference type="Gene3D" id="2.40.170.20">
    <property type="entry name" value="TonB-dependent receptor, beta-barrel domain"/>
    <property type="match status" value="1"/>
</dbReference>
<evidence type="ECO:0000256" key="5">
    <source>
        <dbReference type="ARBA" id="ARBA00022496"/>
    </source>
</evidence>
<dbReference type="Proteomes" id="UP000319502">
    <property type="component" value="Unassembled WGS sequence"/>
</dbReference>
<dbReference type="RefSeq" id="WP_144311052.1">
    <property type="nucleotide sequence ID" value="NZ_VMNK01000018.1"/>
</dbReference>
<keyword evidence="11 14" id="KW-0472">Membrane</keyword>
<dbReference type="PANTHER" id="PTHR32552:SF89">
    <property type="entry name" value="CATECHOLATE SIDEROPHORE RECEPTOR FIU"/>
    <property type="match status" value="1"/>
</dbReference>
<dbReference type="PANTHER" id="PTHR32552">
    <property type="entry name" value="FERRICHROME IRON RECEPTOR-RELATED"/>
    <property type="match status" value="1"/>
</dbReference>
<dbReference type="OrthoDB" id="9760620at2"/>
<evidence type="ECO:0000313" key="19">
    <source>
        <dbReference type="EMBL" id="TVO51964.1"/>
    </source>
</evidence>
<evidence type="ECO:0000256" key="13">
    <source>
        <dbReference type="ARBA" id="ARBA00023237"/>
    </source>
</evidence>
<gene>
    <name evidence="19" type="ORF">FHP91_18895</name>
</gene>
<evidence type="ECO:0000256" key="14">
    <source>
        <dbReference type="PROSITE-ProRule" id="PRU01360"/>
    </source>
</evidence>
<comment type="subcellular location">
    <subcellularLocation>
        <location evidence="1 14">Cell outer membrane</location>
        <topology evidence="1 14">Multi-pass membrane protein</topology>
    </subcellularLocation>
</comment>
<keyword evidence="5" id="KW-0410">Iron transport</keyword>
<evidence type="ECO:0000256" key="15">
    <source>
        <dbReference type="RuleBase" id="RU003357"/>
    </source>
</evidence>
<evidence type="ECO:0000259" key="17">
    <source>
        <dbReference type="Pfam" id="PF00593"/>
    </source>
</evidence>
<dbReference type="PROSITE" id="PS52016">
    <property type="entry name" value="TONB_DEPENDENT_REC_3"/>
    <property type="match status" value="1"/>
</dbReference>
<dbReference type="AlphaFoldDB" id="A0A557QGD4"/>
<evidence type="ECO:0000256" key="10">
    <source>
        <dbReference type="ARBA" id="ARBA00023077"/>
    </source>
</evidence>
<evidence type="ECO:0000313" key="20">
    <source>
        <dbReference type="Proteomes" id="UP000319502"/>
    </source>
</evidence>
<evidence type="ECO:0000256" key="1">
    <source>
        <dbReference type="ARBA" id="ARBA00004571"/>
    </source>
</evidence>
<evidence type="ECO:0000256" key="3">
    <source>
        <dbReference type="ARBA" id="ARBA00022448"/>
    </source>
</evidence>
<proteinExistence type="inferred from homology"/>
<keyword evidence="3 14" id="KW-0813">Transport</keyword>
<evidence type="ECO:0000256" key="2">
    <source>
        <dbReference type="ARBA" id="ARBA00009810"/>
    </source>
</evidence>
<protein>
    <submittedName>
        <fullName evidence="19">TonB-dependent receptor</fullName>
    </submittedName>
</protein>
<sequence>MHHPFRLNTLAAAIALMSPGVWADNTSNAPMMDEVSVTATREERPTADVPQSIAVVGKATLEQKKMFNIKEALQEVPGVLIDSKNGGFDARLIIRGAGLKAPYGIREIMVLRDGVPMTDPDSFTRLDFIDTQDIERIEIAKGPGNLFAAGSAGGAIQIISKSVFDTGGNSARIGLGNMGTQNYHLRHGVVGEKHAFAVTATHRTMENDWRAWNEFDTTQVSLKHGWMLNDQDVLESELSYAEANMQLPGGMDATQFKSFRDTGRQTGTSSAWEHSGRYSKVWFFNSRLEIERGDVTFKPRFYYNTWYHNHPVTGIINETAEWVSNIGTDLEMNWRHTGGTLVGGLTVRKENIPDSRKYEYRDVRTSGTGRILATLSDAKGDLAEIDKGSSLLTALYAQESWRPAKDWIVDVGLRYDVIHIEETANELRSYNYSTGKYVTGSGIQKTDKTFRLPAPKLAISYKLTPQLTAFGVIAQAGQIPSTGEISSNPDLQAPVSRNIEFGLKGRSQDWQFDASVYFTKVKDEIVQINTGGTTEYANAGKTDKKGAELSASVQLGHGFEFGGHYAYSDYTYDSFSEPVRVGMTTTNQDRAGNQLPFVPKQQYGTFIGWKSPTGWRARLAANSWGEYYLDNANSEKYSGWNWVMNLSVGYEKGQHALMLNLDNLTDRRYAAEVKKDTSGVITYTAAAPRQVMLTYRYAFK</sequence>
<dbReference type="GO" id="GO:0015344">
    <property type="term" value="F:siderophore uptake transmembrane transporter activity"/>
    <property type="evidence" value="ECO:0007669"/>
    <property type="project" value="TreeGrafter"/>
</dbReference>
<comment type="similarity">
    <text evidence="2 14 15">Belongs to the TonB-dependent receptor family.</text>
</comment>
<comment type="caution">
    <text evidence="19">The sequence shown here is derived from an EMBL/GenBank/DDBJ whole genome shotgun (WGS) entry which is preliminary data.</text>
</comment>
<dbReference type="InterPro" id="IPR012910">
    <property type="entry name" value="Plug_dom"/>
</dbReference>
<dbReference type="InterPro" id="IPR036942">
    <property type="entry name" value="Beta-barrel_TonB_sf"/>
</dbReference>
<dbReference type="CDD" id="cd01347">
    <property type="entry name" value="ligand_gated_channel"/>
    <property type="match status" value="1"/>
</dbReference>
<dbReference type="GO" id="GO:0009279">
    <property type="term" value="C:cell outer membrane"/>
    <property type="evidence" value="ECO:0007669"/>
    <property type="project" value="UniProtKB-SubCell"/>
</dbReference>
<feature type="domain" description="TonB-dependent receptor-like beta-barrel" evidence="17">
    <location>
        <begin position="238"/>
        <end position="664"/>
    </location>
</feature>
<organism evidence="19 20">
    <name type="scientific">Denitromonas halophila</name>
    <dbReference type="NCBI Taxonomy" id="1629404"/>
    <lineage>
        <taxon>Bacteria</taxon>
        <taxon>Pseudomonadati</taxon>
        <taxon>Pseudomonadota</taxon>
        <taxon>Betaproteobacteria</taxon>
        <taxon>Rhodocyclales</taxon>
        <taxon>Zoogloeaceae</taxon>
        <taxon>Denitromonas</taxon>
    </lineage>
</organism>
<evidence type="ECO:0000256" key="8">
    <source>
        <dbReference type="ARBA" id="ARBA00023004"/>
    </source>
</evidence>
<feature type="domain" description="TonB-dependent receptor plug" evidence="18">
    <location>
        <begin position="47"/>
        <end position="155"/>
    </location>
</feature>
<evidence type="ECO:0000256" key="7">
    <source>
        <dbReference type="ARBA" id="ARBA00022729"/>
    </source>
</evidence>
<keyword evidence="9" id="KW-0406">Ion transport</keyword>
<keyword evidence="20" id="KW-1185">Reference proteome</keyword>
<evidence type="ECO:0000256" key="11">
    <source>
        <dbReference type="ARBA" id="ARBA00023136"/>
    </source>
</evidence>
<evidence type="ECO:0000256" key="4">
    <source>
        <dbReference type="ARBA" id="ARBA00022452"/>
    </source>
</evidence>